<evidence type="ECO:0000259" key="4">
    <source>
        <dbReference type="Pfam" id="PF05118"/>
    </source>
</evidence>
<evidence type="ECO:0000256" key="2">
    <source>
        <dbReference type="ARBA" id="ARBA00022964"/>
    </source>
</evidence>
<dbReference type="Pfam" id="PF05118">
    <property type="entry name" value="Asp_Arg_Hydrox"/>
    <property type="match status" value="1"/>
</dbReference>
<dbReference type="SUPFAM" id="SSF48452">
    <property type="entry name" value="TPR-like"/>
    <property type="match status" value="1"/>
</dbReference>
<comment type="caution">
    <text evidence="5">The sequence shown here is derived from an EMBL/GenBank/DDBJ whole genome shotgun (WGS) entry which is preliminary data.</text>
</comment>
<dbReference type="Gene3D" id="2.60.120.330">
    <property type="entry name" value="B-lactam Antibiotic, Isopenicillin N Synthase, Chain"/>
    <property type="match status" value="1"/>
</dbReference>
<evidence type="ECO:0000313" key="6">
    <source>
        <dbReference type="Proteomes" id="UP001156921"/>
    </source>
</evidence>
<keyword evidence="2" id="KW-0223">Dioxygenase</keyword>
<sequence>MSQFSVRASQSVPVDAPAAVVAFHSGRWQEAREALARLDAADRAGPAHLAMLAWTHHKLGDDRSAEVVVNRALELDGQDPRALLVKGDMLSALGAKREANLYYRALVSLAESGAAVPADIAPGVARARALRDRLAAGIFDHVREELDRAGYVEGRSSARFTHALDLATGRKQAYFQQPKAFYFPELPNAQFYPREMFPWMDRVESATDVITGELEALLEQDRGFSPYLQTVAHLPSRTDYPLVDSMDWSTSFLWKDGQATPNAGRCPQTLAALADAPLCQIAARSPQVMFSQLKAGAHILPHTGFVNTRLVCHLPLITPPGCKFRVGNDVRSWEKGKAWVFDDTIEHEAINTSDRTRVVLIFDIWRPELNEEERVLVTAALEAMDAYSPTVAVWS</sequence>
<name>A0ABQ6BIH9_9CAUL</name>
<proteinExistence type="inferred from homology"/>
<keyword evidence="6" id="KW-1185">Reference proteome</keyword>
<dbReference type="Gene3D" id="1.25.40.10">
    <property type="entry name" value="Tetratricopeptide repeat domain"/>
    <property type="match status" value="1"/>
</dbReference>
<dbReference type="PANTHER" id="PTHR46332">
    <property type="entry name" value="ASPARTATE BETA-HYDROXYLASE DOMAIN-CONTAINING PROTEIN 2"/>
    <property type="match status" value="1"/>
</dbReference>
<dbReference type="SUPFAM" id="SSF51197">
    <property type="entry name" value="Clavaminate synthase-like"/>
    <property type="match status" value="1"/>
</dbReference>
<dbReference type="Pfam" id="PF14559">
    <property type="entry name" value="TPR_19"/>
    <property type="match status" value="1"/>
</dbReference>
<protein>
    <recommendedName>
        <fullName evidence="4">Aspartyl/asparaginy/proline hydroxylase domain-containing protein</fullName>
    </recommendedName>
</protein>
<reference evidence="6" key="1">
    <citation type="journal article" date="2019" name="Int. J. Syst. Evol. Microbiol.">
        <title>The Global Catalogue of Microorganisms (GCM) 10K type strain sequencing project: providing services to taxonomists for standard genome sequencing and annotation.</title>
        <authorList>
            <consortium name="The Broad Institute Genomics Platform"/>
            <consortium name="The Broad Institute Genome Sequencing Center for Infectious Disease"/>
            <person name="Wu L."/>
            <person name="Ma J."/>
        </authorList>
    </citation>
    <scope>NUCLEOTIDE SEQUENCE [LARGE SCALE GENOMIC DNA]</scope>
    <source>
        <strain evidence="6">NBRC 110107</strain>
    </source>
</reference>
<feature type="domain" description="Aspartyl/asparaginy/proline hydroxylase" evidence="4">
    <location>
        <begin position="206"/>
        <end position="367"/>
    </location>
</feature>
<gene>
    <name evidence="5" type="ORF">GCM10007859_17330</name>
</gene>
<dbReference type="InterPro" id="IPR007803">
    <property type="entry name" value="Asp/Arg/Pro-Hydrxlase"/>
</dbReference>
<dbReference type="Proteomes" id="UP001156921">
    <property type="component" value="Unassembled WGS sequence"/>
</dbReference>
<comment type="similarity">
    <text evidence="1">Belongs to the aspartyl/asparaginyl beta-hydroxylase family.</text>
</comment>
<dbReference type="InterPro" id="IPR027443">
    <property type="entry name" value="IPNS-like_sf"/>
</dbReference>
<dbReference type="EMBL" id="BSOY01000034">
    <property type="protein sequence ID" value="GLS01718.1"/>
    <property type="molecule type" value="Genomic_DNA"/>
</dbReference>
<dbReference type="InterPro" id="IPR051821">
    <property type="entry name" value="Asp/Asn_beta-hydroxylase"/>
</dbReference>
<organism evidence="5 6">
    <name type="scientific">Brevundimonas denitrificans</name>
    <dbReference type="NCBI Taxonomy" id="1443434"/>
    <lineage>
        <taxon>Bacteria</taxon>
        <taxon>Pseudomonadati</taxon>
        <taxon>Pseudomonadota</taxon>
        <taxon>Alphaproteobacteria</taxon>
        <taxon>Caulobacterales</taxon>
        <taxon>Caulobacteraceae</taxon>
        <taxon>Brevundimonas</taxon>
    </lineage>
</organism>
<dbReference type="InterPro" id="IPR011990">
    <property type="entry name" value="TPR-like_helical_dom_sf"/>
</dbReference>
<evidence type="ECO:0000313" key="5">
    <source>
        <dbReference type="EMBL" id="GLS01718.1"/>
    </source>
</evidence>
<dbReference type="RefSeq" id="WP_284222579.1">
    <property type="nucleotide sequence ID" value="NZ_BSOY01000034.1"/>
</dbReference>
<keyword evidence="3" id="KW-0560">Oxidoreductase</keyword>
<dbReference type="PANTHER" id="PTHR46332:SF5">
    <property type="entry name" value="ASPARTATE BETA-HYDROXYLASE DOMAIN CONTAINING 2"/>
    <property type="match status" value="1"/>
</dbReference>
<evidence type="ECO:0000256" key="3">
    <source>
        <dbReference type="ARBA" id="ARBA00023002"/>
    </source>
</evidence>
<evidence type="ECO:0000256" key="1">
    <source>
        <dbReference type="ARBA" id="ARBA00007730"/>
    </source>
</evidence>
<accession>A0ABQ6BIH9</accession>